<dbReference type="STRING" id="1391654.AKJ09_00300"/>
<evidence type="ECO:0000313" key="2">
    <source>
        <dbReference type="Proteomes" id="UP000064967"/>
    </source>
</evidence>
<dbReference type="EMBL" id="CP012333">
    <property type="protein sequence ID" value="AKU93636.1"/>
    <property type="molecule type" value="Genomic_DNA"/>
</dbReference>
<sequence>MVNNQFMGKTQIPVAVGGKTYFGCCAMCKEKLEKNESARTGTDPVTGKPVDKAAAVIARDDSGKVFYFESEATMQRYKP</sequence>
<dbReference type="AlphaFoldDB" id="A0A0K1PJP3"/>
<dbReference type="KEGG" id="llu:AKJ09_00300"/>
<evidence type="ECO:0008006" key="3">
    <source>
        <dbReference type="Google" id="ProtNLM"/>
    </source>
</evidence>
<dbReference type="Proteomes" id="UP000064967">
    <property type="component" value="Chromosome"/>
</dbReference>
<keyword evidence="2" id="KW-1185">Reference proteome</keyword>
<accession>A0A0K1PJP3</accession>
<evidence type="ECO:0000313" key="1">
    <source>
        <dbReference type="EMBL" id="AKU93636.1"/>
    </source>
</evidence>
<protein>
    <recommendedName>
        <fullName evidence="3">TRASH transcription regulator C-terminal archaeal domain-containing protein</fullName>
    </recommendedName>
</protein>
<name>A0A0K1PJP3_9BACT</name>
<gene>
    <name evidence="1" type="ORF">AKJ09_00300</name>
</gene>
<reference evidence="1 2" key="1">
    <citation type="submission" date="2015-08" db="EMBL/GenBank/DDBJ databases">
        <authorList>
            <person name="Babu N.S."/>
            <person name="Beckwith C.J."/>
            <person name="Beseler K.G."/>
            <person name="Brison A."/>
            <person name="Carone J.V."/>
            <person name="Caskin T.P."/>
            <person name="Diamond M."/>
            <person name="Durham M.E."/>
            <person name="Foxe J.M."/>
            <person name="Go M."/>
            <person name="Henderson B.A."/>
            <person name="Jones I.B."/>
            <person name="McGettigan J.A."/>
            <person name="Micheletti S.J."/>
            <person name="Nasrallah M.E."/>
            <person name="Ortiz D."/>
            <person name="Piller C.R."/>
            <person name="Privatt S.R."/>
            <person name="Schneider S.L."/>
            <person name="Sharp S."/>
            <person name="Smith T.C."/>
            <person name="Stanton J.D."/>
            <person name="Ullery H.E."/>
            <person name="Wilson R.J."/>
            <person name="Serrano M.G."/>
            <person name="Buck G."/>
            <person name="Lee V."/>
            <person name="Wang Y."/>
            <person name="Carvalho R."/>
            <person name="Voegtly L."/>
            <person name="Shi R."/>
            <person name="Duckworth R."/>
            <person name="Johnson A."/>
            <person name="Loviza R."/>
            <person name="Walstead R."/>
            <person name="Shah Z."/>
            <person name="Kiflezghi M."/>
            <person name="Wade K."/>
            <person name="Ball S.L."/>
            <person name="Bradley K.W."/>
            <person name="Asai D.J."/>
            <person name="Bowman C.A."/>
            <person name="Russell D.A."/>
            <person name="Pope W.H."/>
            <person name="Jacobs-Sera D."/>
            <person name="Hendrix R.W."/>
            <person name="Hatfull G.F."/>
        </authorList>
    </citation>
    <scope>NUCLEOTIDE SEQUENCE [LARGE SCALE GENOMIC DNA]</scope>
    <source>
        <strain evidence="1 2">DSM 27648</strain>
    </source>
</reference>
<proteinExistence type="predicted"/>
<organism evidence="1 2">
    <name type="scientific">Labilithrix luteola</name>
    <dbReference type="NCBI Taxonomy" id="1391654"/>
    <lineage>
        <taxon>Bacteria</taxon>
        <taxon>Pseudomonadati</taxon>
        <taxon>Myxococcota</taxon>
        <taxon>Polyangia</taxon>
        <taxon>Polyangiales</taxon>
        <taxon>Labilitrichaceae</taxon>
        <taxon>Labilithrix</taxon>
    </lineage>
</organism>